<name>A0ACC3BZM2_PYRYE</name>
<organism evidence="1 2">
    <name type="scientific">Pyropia yezoensis</name>
    <name type="common">Susabi-nori</name>
    <name type="synonym">Porphyra yezoensis</name>
    <dbReference type="NCBI Taxonomy" id="2788"/>
    <lineage>
        <taxon>Eukaryota</taxon>
        <taxon>Rhodophyta</taxon>
        <taxon>Bangiophyceae</taxon>
        <taxon>Bangiales</taxon>
        <taxon>Bangiaceae</taxon>
        <taxon>Pyropia</taxon>
    </lineage>
</organism>
<dbReference type="EMBL" id="CM020619">
    <property type="protein sequence ID" value="KAK1863539.1"/>
    <property type="molecule type" value="Genomic_DNA"/>
</dbReference>
<protein>
    <submittedName>
        <fullName evidence="1">Uncharacterized protein</fullName>
    </submittedName>
</protein>
<proteinExistence type="predicted"/>
<evidence type="ECO:0000313" key="1">
    <source>
        <dbReference type="EMBL" id="KAK1863539.1"/>
    </source>
</evidence>
<dbReference type="Proteomes" id="UP000798662">
    <property type="component" value="Chromosome 2"/>
</dbReference>
<keyword evidence="2" id="KW-1185">Reference proteome</keyword>
<reference evidence="1" key="1">
    <citation type="submission" date="2019-11" db="EMBL/GenBank/DDBJ databases">
        <title>Nori genome reveals adaptations in red seaweeds to the harsh intertidal environment.</title>
        <authorList>
            <person name="Wang D."/>
            <person name="Mao Y."/>
        </authorList>
    </citation>
    <scope>NUCLEOTIDE SEQUENCE</scope>
    <source>
        <tissue evidence="1">Gametophyte</tissue>
    </source>
</reference>
<evidence type="ECO:0000313" key="2">
    <source>
        <dbReference type="Proteomes" id="UP000798662"/>
    </source>
</evidence>
<accession>A0ACC3BZM2</accession>
<gene>
    <name evidence="1" type="ORF">I4F81_006094</name>
</gene>
<sequence length="1529" mass="153569">MPLNRHLGGARARDAIPALDLLLCWVALITAVLTPRRLDGWVLCLLTLESLSIPRLLTGGALLLGSSGAEYAGGGGDVATQRARLQEHLGLDGRLGGASEVLDIKDEDLAARRGAAGGAAAVAATGAATGSADSTASVGDLVLKYGLLEPRWEARHGAAVGLREILKAHAGSAGRFVPAPVVTKVAPPLPPAEGEGDGGAANAAAVAGAAVAPACPAVDMSPAAAQARNYVVLEDVACRLLCVLALDRFGDYVGDAVVAPVRETAAQALASTAAVLPPDRVSALLGSVLALATAASVGRWEVRHAALLGVRYLLAVRADLAALLLADAYPVIAAGLRDDDDDVRAVAAEALAPVVGPLTAALPSSVPRLVRLLWATLLDLDDISASTASVLRLLAALSATPPPPGFAPLWLEAPPAPAEAAAVVKAEPGAAANDSLDLGSDLDDDDDAAGGEHELGDLMPRLWPFLRHTSADVRRAALQTLESLVSASLASPDTSALPADLAAQALSRVYVCLLLDNDETALAAARRVWRSLLLHTPPPSASAPSAAEATVRLASLPAGWSAGIARGLAPRLPLWLRLASCQSRGEAAAVARAGDGAATLTAVSARAAAARARRAAKAEKAAARRGASAAVGSGLGTALVAHDAVVIEGPEEGLLMQLSAAEALGLLAKLWPRAADVSGEPATDGASAPDAAVAGAMERALLTELASPYGSARRVACLVAQVWASSTTTLGVSTDGVAFPVAVATGTATAGTGRLPPAVRVSMEREVVAAGGATGDCLFAEVGAASPSFFADSAALLDTILATVPLAQVSATGLDVAAAREAFRQGIDFQAATTAKKGRGGAAASAAPTAPLSAETAAAAAALAATARPHASLVATGAYALYEARAAAMAAAMPRPEVAVVPRKGGRGGGRKSSAASAAADAERQRDLIDATRLRVLAAIGYATIKAGGLAIALRAAAAAAVTAGDADPLPTRVGPLIKALVAAVRATRDVPLQRHAGAAAAALVRRLVASGMERPAAMLVKNLAKYRTSRDVLSTVAPVGGDAAAGVAASISTGANEPVDVQWRGSGIALRALCVAFGHDLFVSLPSLWALLAGALQPAGDAAAVAPVLSAADAMTVLRTVVGSVHADLHPSLASLLPSIVAHTAVASEAASAAAGSCLAEMVAAMPALGMRVVVQQLLPLLSSTGSTAAASQGARGEEQGGVEAARLAVGALLTSAGGGGANGGGDAAAGAAARRGAAAALRCVVDTMDLALVPYAAFLVVPVMARMVDHDDGVRAAAAGVFGVLVRLMPLEGGGDSSSGDAALGPDLAAQRDEARSFLGQLLGTAPRSHYALPVEVHGDVTLRRYQQECLDWLAFLHRYGLHGALCDDMGLGKTLMTLCMIAGDHHTQRADIREGRSAGPPRASLVVCPNYSCELTPLQVRLYEDFSKNVLATGLPPSTTAAAGGGGVGGTKGKGPAPAKRSPFALQALQYLRRLCSHPRLVLSDKHPELPVVRKELAASGQSLTDVAMSAKLIALQSILTDCGIG</sequence>
<comment type="caution">
    <text evidence="1">The sequence shown here is derived from an EMBL/GenBank/DDBJ whole genome shotgun (WGS) entry which is preliminary data.</text>
</comment>